<dbReference type="EMBL" id="JAHMHH010000001">
    <property type="protein sequence ID" value="MBU4692291.1"/>
    <property type="molecule type" value="Genomic_DNA"/>
</dbReference>
<accession>A0ABS6DR86</accession>
<reference evidence="1" key="1">
    <citation type="submission" date="2021-06" db="EMBL/GenBank/DDBJ databases">
        <title>Novel Mycoplasma species detected in California sea lions (Zalophus californianus) from the USA.</title>
        <authorList>
            <person name="Volokhov D.V."/>
            <person name="Furtak V.A."/>
            <person name="Zagorodnyaya T.A."/>
        </authorList>
    </citation>
    <scope>NUCLEOTIDE SEQUENCE [LARGE SCALE GENOMIC DNA]</scope>
    <source>
        <strain evidence="1">CSL 5346</strain>
    </source>
</reference>
<dbReference type="Proteomes" id="UP000718793">
    <property type="component" value="Unassembled WGS sequence"/>
</dbReference>
<protein>
    <recommendedName>
        <fullName evidence="3">DUF2442 domain-containing protein</fullName>
    </recommendedName>
</protein>
<evidence type="ECO:0008006" key="3">
    <source>
        <dbReference type="Google" id="ProtNLM"/>
    </source>
</evidence>
<keyword evidence="2" id="KW-1185">Reference proteome</keyword>
<dbReference type="RefSeq" id="WP_216488738.1">
    <property type="nucleotide sequence ID" value="NZ_JAHMHH010000001.1"/>
</dbReference>
<organism evidence="1 2">
    <name type="scientific">Mycoplasma zalophi</name>
    <dbReference type="NCBI Taxonomy" id="191287"/>
    <lineage>
        <taxon>Bacteria</taxon>
        <taxon>Bacillati</taxon>
        <taxon>Mycoplasmatota</taxon>
        <taxon>Mollicutes</taxon>
        <taxon>Mycoplasmataceae</taxon>
        <taxon>Mycoplasma</taxon>
    </lineage>
</organism>
<comment type="caution">
    <text evidence="1">The sequence shown here is derived from an EMBL/GenBank/DDBJ whole genome shotgun (WGS) entry which is preliminary data.</text>
</comment>
<evidence type="ECO:0000313" key="2">
    <source>
        <dbReference type="Proteomes" id="UP000718793"/>
    </source>
</evidence>
<name>A0ABS6DR86_9MOLU</name>
<gene>
    <name evidence="1" type="ORF">KQ875_01610</name>
</gene>
<evidence type="ECO:0000313" key="1">
    <source>
        <dbReference type="EMBL" id="MBU4692291.1"/>
    </source>
</evidence>
<sequence length="57" mass="7007">MKKTNENNLLLSLSEKGVLIVKFDDDNKYKIWEVPFYNELIIKFEFNIYFDEFIIRQ</sequence>
<proteinExistence type="predicted"/>